<comment type="caution">
    <text evidence="1">The sequence shown here is derived from an EMBL/GenBank/DDBJ whole genome shotgun (WGS) entry which is preliminary data.</text>
</comment>
<dbReference type="OrthoDB" id="4188386at2759"/>
<accession>A0A232M088</accession>
<organism evidence="1 2">
    <name type="scientific">Elaphomyces granulatus</name>
    <dbReference type="NCBI Taxonomy" id="519963"/>
    <lineage>
        <taxon>Eukaryota</taxon>
        <taxon>Fungi</taxon>
        <taxon>Dikarya</taxon>
        <taxon>Ascomycota</taxon>
        <taxon>Pezizomycotina</taxon>
        <taxon>Eurotiomycetes</taxon>
        <taxon>Eurotiomycetidae</taxon>
        <taxon>Eurotiales</taxon>
        <taxon>Elaphomycetaceae</taxon>
        <taxon>Elaphomyces</taxon>
    </lineage>
</organism>
<feature type="non-terminal residue" evidence="1">
    <location>
        <position position="187"/>
    </location>
</feature>
<evidence type="ECO:0000313" key="1">
    <source>
        <dbReference type="EMBL" id="OXV09820.1"/>
    </source>
</evidence>
<name>A0A232M088_9EURO</name>
<dbReference type="Proteomes" id="UP000243515">
    <property type="component" value="Unassembled WGS sequence"/>
</dbReference>
<gene>
    <name evidence="1" type="ORF">Egran_02412</name>
</gene>
<dbReference type="EMBL" id="NPHW01003303">
    <property type="protein sequence ID" value="OXV09820.1"/>
    <property type="molecule type" value="Genomic_DNA"/>
</dbReference>
<sequence>MFCLQDNYLVSIYVSHTNRLVKDYVDRQRLDKIRRTKIEHNILELIYRNRFPLDFKIACTSMILHTDYFEVFWIGLQDQYGLCKESIMRLKPDMDLIIPLPSSPHSLNLDFSDDACSSGATSVTEEDIGLHSEAMNVPNVIWEQAPVNESLTSGHFFKTPSSPNLTYYKSNTRGLFKSGCLDNLSSG</sequence>
<protein>
    <submittedName>
        <fullName evidence="1">Uncharacterized protein</fullName>
    </submittedName>
</protein>
<keyword evidence="2" id="KW-1185">Reference proteome</keyword>
<reference evidence="1 2" key="1">
    <citation type="journal article" date="2015" name="Environ. Microbiol.">
        <title>Metagenome sequence of Elaphomyces granulatus from sporocarp tissue reveals Ascomycota ectomycorrhizal fingerprints of genome expansion and a Proteobacteria-rich microbiome.</title>
        <authorList>
            <person name="Quandt C.A."/>
            <person name="Kohler A."/>
            <person name="Hesse C.N."/>
            <person name="Sharpton T.J."/>
            <person name="Martin F."/>
            <person name="Spatafora J.W."/>
        </authorList>
    </citation>
    <scope>NUCLEOTIDE SEQUENCE [LARGE SCALE GENOMIC DNA]</scope>
    <source>
        <strain evidence="1 2">OSC145934</strain>
    </source>
</reference>
<evidence type="ECO:0000313" key="2">
    <source>
        <dbReference type="Proteomes" id="UP000243515"/>
    </source>
</evidence>
<proteinExistence type="predicted"/>
<dbReference type="AlphaFoldDB" id="A0A232M088"/>